<evidence type="ECO:0000313" key="3">
    <source>
        <dbReference type="Proteomes" id="UP000287969"/>
    </source>
</evidence>
<keyword evidence="1" id="KW-0812">Transmembrane</keyword>
<protein>
    <submittedName>
        <fullName evidence="2">YggT family protein</fullName>
    </submittedName>
</protein>
<dbReference type="OrthoDB" id="283553at2"/>
<sequence>MMVLYRSINILFYIIEILIIVRAFMSFIPSLRGSFLSNFIYEMTEPILGPCRGLLERVGLNTMMIDFSPILAIIFLRLISYFLIAIIF</sequence>
<dbReference type="GO" id="GO:0016020">
    <property type="term" value="C:membrane"/>
    <property type="evidence" value="ECO:0007669"/>
    <property type="project" value="InterPro"/>
</dbReference>
<keyword evidence="1" id="KW-0472">Membrane</keyword>
<evidence type="ECO:0000313" key="2">
    <source>
        <dbReference type="EMBL" id="QAT61536.1"/>
    </source>
</evidence>
<gene>
    <name evidence="2" type="ORF">EQM13_08065</name>
</gene>
<reference evidence="3" key="1">
    <citation type="submission" date="2019-01" db="EMBL/GenBank/DDBJ databases">
        <title>Draft genomes of a novel of Sporanaerobacter strains.</title>
        <authorList>
            <person name="Ma S."/>
        </authorList>
    </citation>
    <scope>NUCLEOTIDE SEQUENCE [LARGE SCALE GENOMIC DNA]</scope>
    <source>
        <strain evidence="3">NJN-17</strain>
    </source>
</reference>
<evidence type="ECO:0000256" key="1">
    <source>
        <dbReference type="SAM" id="Phobius"/>
    </source>
</evidence>
<name>A0A410QC10_9FIRM</name>
<feature type="transmembrane region" description="Helical" evidence="1">
    <location>
        <begin position="7"/>
        <end position="28"/>
    </location>
</feature>
<dbReference type="KEGG" id="spoa:EQM13_08065"/>
<dbReference type="RefSeq" id="WP_071138840.1">
    <property type="nucleotide sequence ID" value="NZ_CP035282.1"/>
</dbReference>
<dbReference type="EMBL" id="CP035282">
    <property type="protein sequence ID" value="QAT61536.1"/>
    <property type="molecule type" value="Genomic_DNA"/>
</dbReference>
<feature type="transmembrane region" description="Helical" evidence="1">
    <location>
        <begin position="67"/>
        <end position="87"/>
    </location>
</feature>
<dbReference type="Pfam" id="PF02325">
    <property type="entry name" value="CCB3_YggT"/>
    <property type="match status" value="1"/>
</dbReference>
<organism evidence="2 3">
    <name type="scientific">Acidilutibacter cellobiosedens</name>
    <dbReference type="NCBI Taxonomy" id="2507161"/>
    <lineage>
        <taxon>Bacteria</taxon>
        <taxon>Bacillati</taxon>
        <taxon>Bacillota</taxon>
        <taxon>Tissierellia</taxon>
        <taxon>Tissierellales</taxon>
        <taxon>Acidilutibacteraceae</taxon>
        <taxon>Acidilutibacter</taxon>
    </lineage>
</organism>
<dbReference type="AlphaFoldDB" id="A0A410QC10"/>
<keyword evidence="1" id="KW-1133">Transmembrane helix</keyword>
<keyword evidence="3" id="KW-1185">Reference proteome</keyword>
<dbReference type="Proteomes" id="UP000287969">
    <property type="component" value="Chromosome"/>
</dbReference>
<accession>A0A410QC10</accession>
<proteinExistence type="predicted"/>
<dbReference type="InterPro" id="IPR003425">
    <property type="entry name" value="CCB3/YggT"/>
</dbReference>